<organism evidence="2 3">
    <name type="scientific">Peribacillus glennii</name>
    <dbReference type="NCBI Taxonomy" id="2303991"/>
    <lineage>
        <taxon>Bacteria</taxon>
        <taxon>Bacillati</taxon>
        <taxon>Bacillota</taxon>
        <taxon>Bacilli</taxon>
        <taxon>Bacillales</taxon>
        <taxon>Bacillaceae</taxon>
        <taxon>Peribacillus</taxon>
    </lineage>
</organism>
<proteinExistence type="predicted"/>
<evidence type="ECO:0000313" key="3">
    <source>
        <dbReference type="Proteomes" id="UP000262939"/>
    </source>
</evidence>
<name>A0A372L870_9BACI</name>
<dbReference type="EMBL" id="QVTD01000013">
    <property type="protein sequence ID" value="RFU61553.1"/>
    <property type="molecule type" value="Genomic_DNA"/>
</dbReference>
<accession>A0A372L870</accession>
<keyword evidence="3" id="KW-1185">Reference proteome</keyword>
<protein>
    <submittedName>
        <fullName evidence="2">Uncharacterized protein</fullName>
    </submittedName>
</protein>
<dbReference type="AlphaFoldDB" id="A0A372L870"/>
<sequence>MSLKAIEMQIALPCTHEAAKIQEGWQLRDQVAFHHAANEMQKEDEKQRSAVLKQEQKEKPSFHSGNGSSGQGAGGRQHEKKKTTGTKRKNSQHPYKGTSIDFSG</sequence>
<reference evidence="2 3" key="1">
    <citation type="submission" date="2018-08" db="EMBL/GenBank/DDBJ databases">
        <title>Bacillus chawlae sp. nov., Bacillus glennii sp. nov., and Bacillus saganii sp. nov. Isolated from the Vehicle Assembly Building at Kennedy Space Center where the Viking Spacecraft were Assembled.</title>
        <authorList>
            <person name="Seuylemezian A."/>
            <person name="Vaishampayan P."/>
        </authorList>
    </citation>
    <scope>NUCLEOTIDE SEQUENCE [LARGE SCALE GENOMIC DNA]</scope>
    <source>
        <strain evidence="2 3">V44-8</strain>
    </source>
</reference>
<evidence type="ECO:0000256" key="1">
    <source>
        <dbReference type="SAM" id="MobiDB-lite"/>
    </source>
</evidence>
<comment type="caution">
    <text evidence="2">The sequence shown here is derived from an EMBL/GenBank/DDBJ whole genome shotgun (WGS) entry which is preliminary data.</text>
</comment>
<evidence type="ECO:0000313" key="2">
    <source>
        <dbReference type="EMBL" id="RFU61553.1"/>
    </source>
</evidence>
<dbReference type="RefSeq" id="WP_117323799.1">
    <property type="nucleotide sequence ID" value="NZ_QVTD01000013.1"/>
</dbReference>
<dbReference type="OrthoDB" id="2476294at2"/>
<gene>
    <name evidence="2" type="ORF">D0466_17270</name>
</gene>
<dbReference type="Proteomes" id="UP000262939">
    <property type="component" value="Unassembled WGS sequence"/>
</dbReference>
<feature type="compositionally biased region" description="Basic residues" evidence="1">
    <location>
        <begin position="78"/>
        <end position="91"/>
    </location>
</feature>
<feature type="region of interest" description="Disordered" evidence="1">
    <location>
        <begin position="36"/>
        <end position="104"/>
    </location>
</feature>
<feature type="compositionally biased region" description="Basic and acidic residues" evidence="1">
    <location>
        <begin position="36"/>
        <end position="61"/>
    </location>
</feature>